<organism evidence="2 3">
    <name type="scientific">Fundidesulfovibrio magnetotacticus</name>
    <dbReference type="NCBI Taxonomy" id="2730080"/>
    <lineage>
        <taxon>Bacteria</taxon>
        <taxon>Pseudomonadati</taxon>
        <taxon>Thermodesulfobacteriota</taxon>
        <taxon>Desulfovibrionia</taxon>
        <taxon>Desulfovibrionales</taxon>
        <taxon>Desulfovibrionaceae</taxon>
        <taxon>Fundidesulfovibrio</taxon>
    </lineage>
</organism>
<dbReference type="EMBL" id="BLTE01000003">
    <property type="protein sequence ID" value="GFK93102.1"/>
    <property type="molecule type" value="Genomic_DNA"/>
</dbReference>
<dbReference type="RefSeq" id="WP_173081809.1">
    <property type="nucleotide sequence ID" value="NZ_BLTE01000003.1"/>
</dbReference>
<dbReference type="SUPFAM" id="SSF50341">
    <property type="entry name" value="CheW-like"/>
    <property type="match status" value="1"/>
</dbReference>
<dbReference type="InterPro" id="IPR036061">
    <property type="entry name" value="CheW-like_dom_sf"/>
</dbReference>
<evidence type="ECO:0000313" key="2">
    <source>
        <dbReference type="EMBL" id="GFK93102.1"/>
    </source>
</evidence>
<dbReference type="PROSITE" id="PS50851">
    <property type="entry name" value="CHEW"/>
    <property type="match status" value="1"/>
</dbReference>
<dbReference type="Pfam" id="PF01584">
    <property type="entry name" value="CheW"/>
    <property type="match status" value="1"/>
</dbReference>
<dbReference type="Proteomes" id="UP000494245">
    <property type="component" value="Unassembled WGS sequence"/>
</dbReference>
<reference evidence="2 3" key="1">
    <citation type="submission" date="2020-04" db="EMBL/GenBank/DDBJ databases">
        <authorList>
            <consortium name="Desulfovibrio sp. FSS-1 genome sequencing consortium"/>
            <person name="Shimoshige H."/>
            <person name="Kobayashi H."/>
            <person name="Maekawa T."/>
        </authorList>
    </citation>
    <scope>NUCLEOTIDE SEQUENCE [LARGE SCALE GENOMIC DNA]</scope>
    <source>
        <strain evidence="2 3">SIID29052-01</strain>
    </source>
</reference>
<sequence>MTDDTSREAKLLFDREPSAEVLAEWTAQTAQPKDDAGAKRGAALLVRAGEEWTALPASMVDQALPLGPVHAVPYLSGPVFLGLANVDGELLPCVRLAALLGAEPSQAPGRPRLVAVRTREGRFALLVDEAPGMSHYDPDALDPAPDTLARGPRPLVAGMARVGGRLAAVADPERLGRALLGSLSP</sequence>
<dbReference type="AlphaFoldDB" id="A0A6V8LK51"/>
<dbReference type="InterPro" id="IPR039315">
    <property type="entry name" value="CheW"/>
</dbReference>
<dbReference type="Gene3D" id="2.30.30.40">
    <property type="entry name" value="SH3 Domains"/>
    <property type="match status" value="1"/>
</dbReference>
<evidence type="ECO:0000259" key="1">
    <source>
        <dbReference type="PROSITE" id="PS50851"/>
    </source>
</evidence>
<accession>A0A6V8LK51</accession>
<feature type="domain" description="CheW-like" evidence="1">
    <location>
        <begin position="40"/>
        <end position="181"/>
    </location>
</feature>
<dbReference type="PANTHER" id="PTHR22617:SF23">
    <property type="entry name" value="CHEMOTAXIS PROTEIN CHEW"/>
    <property type="match status" value="1"/>
</dbReference>
<proteinExistence type="predicted"/>
<dbReference type="Gene3D" id="2.40.50.180">
    <property type="entry name" value="CheA-289, Domain 4"/>
    <property type="match status" value="1"/>
</dbReference>
<dbReference type="GO" id="GO:0006935">
    <property type="term" value="P:chemotaxis"/>
    <property type="evidence" value="ECO:0007669"/>
    <property type="project" value="InterPro"/>
</dbReference>
<comment type="caution">
    <text evidence="2">The sequence shown here is derived from an EMBL/GenBank/DDBJ whole genome shotgun (WGS) entry which is preliminary data.</text>
</comment>
<keyword evidence="3" id="KW-1185">Reference proteome</keyword>
<protein>
    <recommendedName>
        <fullName evidence="1">CheW-like domain-containing protein</fullName>
    </recommendedName>
</protein>
<dbReference type="GO" id="GO:0007165">
    <property type="term" value="P:signal transduction"/>
    <property type="evidence" value="ECO:0007669"/>
    <property type="project" value="InterPro"/>
</dbReference>
<dbReference type="GO" id="GO:0005829">
    <property type="term" value="C:cytosol"/>
    <property type="evidence" value="ECO:0007669"/>
    <property type="project" value="TreeGrafter"/>
</dbReference>
<dbReference type="PANTHER" id="PTHR22617">
    <property type="entry name" value="CHEMOTAXIS SENSOR HISTIDINE KINASE-RELATED"/>
    <property type="match status" value="1"/>
</dbReference>
<dbReference type="SMART" id="SM00260">
    <property type="entry name" value="CheW"/>
    <property type="match status" value="1"/>
</dbReference>
<reference evidence="2 3" key="2">
    <citation type="submission" date="2020-05" db="EMBL/GenBank/DDBJ databases">
        <title>Draft genome sequence of Desulfovibrio sp. strainFSS-1.</title>
        <authorList>
            <person name="Shimoshige H."/>
            <person name="Kobayashi H."/>
            <person name="Maekawa T."/>
        </authorList>
    </citation>
    <scope>NUCLEOTIDE SEQUENCE [LARGE SCALE GENOMIC DNA]</scope>
    <source>
        <strain evidence="2 3">SIID29052-01</strain>
    </source>
</reference>
<dbReference type="InterPro" id="IPR002545">
    <property type="entry name" value="CheW-lke_dom"/>
</dbReference>
<gene>
    <name evidence="2" type="ORF">NNJEOMEG_00931</name>
</gene>
<evidence type="ECO:0000313" key="3">
    <source>
        <dbReference type="Proteomes" id="UP000494245"/>
    </source>
</evidence>
<name>A0A6V8LK51_9BACT</name>